<dbReference type="InterPro" id="IPR005123">
    <property type="entry name" value="Oxoglu/Fe-dep_dioxygenase_dom"/>
</dbReference>
<evidence type="ECO:0000256" key="3">
    <source>
        <dbReference type="RuleBase" id="RU003682"/>
    </source>
</evidence>
<dbReference type="InterPro" id="IPR027443">
    <property type="entry name" value="IPNS-like_sf"/>
</dbReference>
<evidence type="ECO:0000256" key="1">
    <source>
        <dbReference type="ARBA" id="ARBA00004792"/>
    </source>
</evidence>
<keyword evidence="3" id="KW-0479">Metal-binding</keyword>
<evidence type="ECO:0000313" key="6">
    <source>
        <dbReference type="Proteomes" id="UP000294558"/>
    </source>
</evidence>
<evidence type="ECO:0000313" key="5">
    <source>
        <dbReference type="EMBL" id="TDT17410.1"/>
    </source>
</evidence>
<dbReference type="InterPro" id="IPR026992">
    <property type="entry name" value="DIOX_N"/>
</dbReference>
<dbReference type="InterPro" id="IPR050231">
    <property type="entry name" value="Iron_ascorbate_oxido_reductase"/>
</dbReference>
<comment type="pathway">
    <text evidence="1">Antibiotic biosynthesis.</text>
</comment>
<reference evidence="5 6" key="1">
    <citation type="submission" date="2019-03" db="EMBL/GenBank/DDBJ databases">
        <title>Sequencing the genomes of 1000 actinobacteria strains.</title>
        <authorList>
            <person name="Klenk H.-P."/>
        </authorList>
    </citation>
    <scope>NUCLEOTIDE SEQUENCE [LARGE SCALE GENOMIC DNA]</scope>
    <source>
        <strain evidence="5 6">DSM 18936</strain>
    </source>
</reference>
<name>A0A4R7I2G8_9ACTN</name>
<dbReference type="Pfam" id="PF14226">
    <property type="entry name" value="DIOX_N"/>
    <property type="match status" value="1"/>
</dbReference>
<comment type="similarity">
    <text evidence="3">Belongs to the iron/ascorbate-dependent oxidoreductase family.</text>
</comment>
<dbReference type="EMBL" id="SOAU01000001">
    <property type="protein sequence ID" value="TDT17410.1"/>
    <property type="molecule type" value="Genomic_DNA"/>
</dbReference>
<keyword evidence="5" id="KW-0223">Dioxygenase</keyword>
<protein>
    <submittedName>
        <fullName evidence="5">Isopenicillin N synthase-like dioxygenase</fullName>
    </submittedName>
</protein>
<dbReference type="InterPro" id="IPR044861">
    <property type="entry name" value="IPNS-like_FE2OG_OXY"/>
</dbReference>
<dbReference type="RefSeq" id="WP_133869701.1">
    <property type="nucleotide sequence ID" value="NZ_SOAU01000001.1"/>
</dbReference>
<feature type="domain" description="Fe2OG dioxygenase" evidence="4">
    <location>
        <begin position="168"/>
        <end position="278"/>
    </location>
</feature>
<keyword evidence="6" id="KW-1185">Reference proteome</keyword>
<dbReference type="Proteomes" id="UP000294558">
    <property type="component" value="Unassembled WGS sequence"/>
</dbReference>
<proteinExistence type="inferred from homology"/>
<dbReference type="GO" id="GO:0051213">
    <property type="term" value="F:dioxygenase activity"/>
    <property type="evidence" value="ECO:0007669"/>
    <property type="project" value="UniProtKB-KW"/>
</dbReference>
<dbReference type="AlphaFoldDB" id="A0A4R7I2G8"/>
<dbReference type="OrthoDB" id="21825at2"/>
<dbReference type="Pfam" id="PF03171">
    <property type="entry name" value="2OG-FeII_Oxy"/>
    <property type="match status" value="1"/>
</dbReference>
<keyword evidence="3" id="KW-0408">Iron</keyword>
<accession>A0A4R7I2G8</accession>
<dbReference type="PANTHER" id="PTHR47990">
    <property type="entry name" value="2-OXOGLUTARATE (2OG) AND FE(II)-DEPENDENT OXYGENASE SUPERFAMILY PROTEIN-RELATED"/>
    <property type="match status" value="1"/>
</dbReference>
<keyword evidence="2" id="KW-0045">Antibiotic biosynthesis</keyword>
<evidence type="ECO:0000259" key="4">
    <source>
        <dbReference type="PROSITE" id="PS51471"/>
    </source>
</evidence>
<dbReference type="PRINTS" id="PR00682">
    <property type="entry name" value="IPNSYNTHASE"/>
</dbReference>
<dbReference type="GO" id="GO:0017000">
    <property type="term" value="P:antibiotic biosynthetic process"/>
    <property type="evidence" value="ECO:0007669"/>
    <property type="project" value="UniProtKB-KW"/>
</dbReference>
<gene>
    <name evidence="5" type="ORF">BDK89_3018</name>
</gene>
<comment type="caution">
    <text evidence="5">The sequence shown here is derived from an EMBL/GenBank/DDBJ whole genome shotgun (WGS) entry which is preliminary data.</text>
</comment>
<dbReference type="GO" id="GO:0046872">
    <property type="term" value="F:metal ion binding"/>
    <property type="evidence" value="ECO:0007669"/>
    <property type="project" value="UniProtKB-KW"/>
</dbReference>
<organism evidence="5 6">
    <name type="scientific">Ilumatobacter fluminis</name>
    <dbReference type="NCBI Taxonomy" id="467091"/>
    <lineage>
        <taxon>Bacteria</taxon>
        <taxon>Bacillati</taxon>
        <taxon>Actinomycetota</taxon>
        <taxon>Acidimicrobiia</taxon>
        <taxon>Acidimicrobiales</taxon>
        <taxon>Ilumatobacteraceae</taxon>
        <taxon>Ilumatobacter</taxon>
    </lineage>
</organism>
<dbReference type="PROSITE" id="PS51471">
    <property type="entry name" value="FE2OG_OXY"/>
    <property type="match status" value="1"/>
</dbReference>
<dbReference type="Gene3D" id="2.60.120.330">
    <property type="entry name" value="B-lactam Antibiotic, Isopenicillin N Synthase, Chain"/>
    <property type="match status" value="1"/>
</dbReference>
<dbReference type="SUPFAM" id="SSF51197">
    <property type="entry name" value="Clavaminate synthase-like"/>
    <property type="match status" value="1"/>
</dbReference>
<keyword evidence="3" id="KW-0560">Oxidoreductase</keyword>
<evidence type="ECO:0000256" key="2">
    <source>
        <dbReference type="ARBA" id="ARBA00023194"/>
    </source>
</evidence>
<sequence>MGLVPTIDLTSDDAPQAIDRACREVGFFQIVGHGLDPVVERAAWDAATEFFRLPLDDKLALSIPEGDAYGYGPFAVERLAASRGAHTPPDLKETFSVGPFVDPPAAVRDDPSAAFVFSPNRWPSSLPGFESAMRAQYEAMAGLVDRLMSMMATGLGLPADFFVPSIDHHTSALRVLHYPDLRGRGVEPGQLRAGAHSDYGTLTLLRQDDAPGGLEVCGVDGAWHPVAAVDGAYVVNVGDALERWTNDAWRSTLHRVVVPPAGVAGSPERQSMAFFHNANWDARIECIPTCVAPGDVPRHEPITAGRHLMDKFRSTQY</sequence>